<keyword evidence="1" id="KW-1133">Transmembrane helix</keyword>
<name>A0A6J1BUC6_MOMCH</name>
<evidence type="ECO:0000313" key="4">
    <source>
        <dbReference type="RefSeq" id="XP_022133201.1"/>
    </source>
</evidence>
<feature type="domain" description="SAC" evidence="2">
    <location>
        <begin position="131"/>
        <end position="459"/>
    </location>
</feature>
<evidence type="ECO:0000259" key="2">
    <source>
        <dbReference type="PROSITE" id="PS50275"/>
    </source>
</evidence>
<dbReference type="AlphaFoldDB" id="A0A6J1BUC6"/>
<feature type="transmembrane region" description="Helical" evidence="1">
    <location>
        <begin position="561"/>
        <end position="578"/>
    </location>
</feature>
<evidence type="ECO:0000313" key="3">
    <source>
        <dbReference type="Proteomes" id="UP000504603"/>
    </source>
</evidence>
<dbReference type="GO" id="GO:0046856">
    <property type="term" value="P:phosphatidylinositol dephosphorylation"/>
    <property type="evidence" value="ECO:0007669"/>
    <property type="project" value="TreeGrafter"/>
</dbReference>
<organism evidence="3 4">
    <name type="scientific">Momordica charantia</name>
    <name type="common">Bitter gourd</name>
    <name type="synonym">Balsam pear</name>
    <dbReference type="NCBI Taxonomy" id="3673"/>
    <lineage>
        <taxon>Eukaryota</taxon>
        <taxon>Viridiplantae</taxon>
        <taxon>Streptophyta</taxon>
        <taxon>Embryophyta</taxon>
        <taxon>Tracheophyta</taxon>
        <taxon>Spermatophyta</taxon>
        <taxon>Magnoliopsida</taxon>
        <taxon>eudicotyledons</taxon>
        <taxon>Gunneridae</taxon>
        <taxon>Pentapetalae</taxon>
        <taxon>rosids</taxon>
        <taxon>fabids</taxon>
        <taxon>Cucurbitales</taxon>
        <taxon>Cucurbitaceae</taxon>
        <taxon>Momordiceae</taxon>
        <taxon>Momordica</taxon>
    </lineage>
</organism>
<dbReference type="KEGG" id="mcha:111005857"/>
<keyword evidence="3" id="KW-1185">Reference proteome</keyword>
<accession>A0A6J1BUC6</accession>
<dbReference type="GeneID" id="111005857"/>
<keyword evidence="1" id="KW-0812">Transmembrane</keyword>
<dbReference type="RefSeq" id="XP_022133201.1">
    <property type="nucleotide sequence ID" value="XM_022277509.1"/>
</dbReference>
<evidence type="ECO:0000256" key="1">
    <source>
        <dbReference type="SAM" id="Phobius"/>
    </source>
</evidence>
<reference evidence="4" key="1">
    <citation type="submission" date="2025-08" db="UniProtKB">
        <authorList>
            <consortium name="RefSeq"/>
        </authorList>
    </citation>
    <scope>IDENTIFICATION</scope>
    <source>
        <strain evidence="4">OHB3-1</strain>
    </source>
</reference>
<dbReference type="PROSITE" id="PS50275">
    <property type="entry name" value="SAC"/>
    <property type="match status" value="1"/>
</dbReference>
<dbReference type="OrthoDB" id="405996at2759"/>
<protein>
    <submittedName>
        <fullName evidence="4">Phosphoinositide phosphatase SAC6-like</fullName>
    </submittedName>
</protein>
<dbReference type="InterPro" id="IPR002013">
    <property type="entry name" value="SAC_dom"/>
</dbReference>
<feature type="transmembrane region" description="Helical" evidence="1">
    <location>
        <begin position="529"/>
        <end position="549"/>
    </location>
</feature>
<dbReference type="GO" id="GO:0043812">
    <property type="term" value="F:phosphatidylinositol-4-phosphate phosphatase activity"/>
    <property type="evidence" value="ECO:0007669"/>
    <property type="project" value="TreeGrafter"/>
</dbReference>
<keyword evidence="1" id="KW-0472">Membrane</keyword>
<feature type="transmembrane region" description="Helical" evidence="1">
    <location>
        <begin position="66"/>
        <end position="84"/>
    </location>
</feature>
<dbReference type="Pfam" id="PF02383">
    <property type="entry name" value="Syja_N"/>
    <property type="match status" value="1"/>
</dbReference>
<dbReference type="PANTHER" id="PTHR45662">
    <property type="entry name" value="PHOSPHATIDYLINOSITIDE PHOSPHATASE SAC1"/>
    <property type="match status" value="1"/>
</dbReference>
<dbReference type="PANTHER" id="PTHR45662:SF2">
    <property type="entry name" value="PHOSPHATIDYLINOSITOL-3-PHOSPHATASE SAC1"/>
    <property type="match status" value="1"/>
</dbReference>
<proteinExistence type="predicted"/>
<sequence>MMEKADSAQKLYTRMRLWEFPDQYVIEPTDGSCGSSLSVSRIDGSMKLIDELPQCSSIRVPKIRTIFGIIGLLKLLAGSYLIVITDRECVGSYLGHPIFRVSSLKVFPCDHSVNSSPVEQKKTEAEFSGLLNVAEKTCGLYFSYNTNLTLSAQRLHALGDESKLLPLWRQAEPRFLWNNYLLEVLIDNKLDQYLLPVIQGSFQNFQAAIGKDIVDVTLIARRCTRRTGTRLWRRGADSDGYVANFVESEQIVQLNGFTASFVQVRGSIPLLWEQIVDLTYKPKFELVKLEESPRIAERHFLDLRKKYGAVLVVDLINAHGGEGRLNEKFAAAMQHVTGDDVRYLHFDFHHICGHVHFERLSILYEQMSDFLDQNGYMLLNEKGEKMKEQLGVVRTNCIDCLDRTNVTQSMIARKMLESQLRRLGIFGAEETISSHPNLDESFKIIWANHGDDISTQYSGTPALKGDFVRFGQRTIQGILKDGYNALLRYYLNNFVDGTKQDAIDLLQGHYIVSVSRDMTPATQKGGIEAIANFPLALSLVLTGFFFAFLSLRQVRYDIRHLFFSIMWASLSIAIAGFVKANGRIFCNRPRLHKPRS</sequence>
<dbReference type="GO" id="GO:0005783">
    <property type="term" value="C:endoplasmic reticulum"/>
    <property type="evidence" value="ECO:0007669"/>
    <property type="project" value="TreeGrafter"/>
</dbReference>
<gene>
    <name evidence="4" type="primary">LOC111005857</name>
</gene>
<dbReference type="Proteomes" id="UP000504603">
    <property type="component" value="Unplaced"/>
</dbReference>